<evidence type="ECO:0000313" key="1">
    <source>
        <dbReference type="EMBL" id="KAK3762420.1"/>
    </source>
</evidence>
<protein>
    <submittedName>
        <fullName evidence="1">Uncharacterized protein</fullName>
    </submittedName>
</protein>
<keyword evidence="2" id="KW-1185">Reference proteome</keyword>
<name>A0AAE1DA75_9GAST</name>
<dbReference type="EMBL" id="JAWDGP010004711">
    <property type="protein sequence ID" value="KAK3762420.1"/>
    <property type="molecule type" value="Genomic_DNA"/>
</dbReference>
<evidence type="ECO:0000313" key="2">
    <source>
        <dbReference type="Proteomes" id="UP001283361"/>
    </source>
</evidence>
<accession>A0AAE1DA75</accession>
<reference evidence="1" key="1">
    <citation type="journal article" date="2023" name="G3 (Bethesda)">
        <title>A reference genome for the long-term kleptoplast-retaining sea slug Elysia crispata morphotype clarki.</title>
        <authorList>
            <person name="Eastman K.E."/>
            <person name="Pendleton A.L."/>
            <person name="Shaikh M.A."/>
            <person name="Suttiyut T."/>
            <person name="Ogas R."/>
            <person name="Tomko P."/>
            <person name="Gavelis G."/>
            <person name="Widhalm J.R."/>
            <person name="Wisecaver J.H."/>
        </authorList>
    </citation>
    <scope>NUCLEOTIDE SEQUENCE</scope>
    <source>
        <strain evidence="1">ECLA1</strain>
    </source>
</reference>
<comment type="caution">
    <text evidence="1">The sequence shown here is derived from an EMBL/GenBank/DDBJ whole genome shotgun (WGS) entry which is preliminary data.</text>
</comment>
<sequence length="112" mass="12185">MYGAMVAEGSFSNRATVTGTAANFSPVKLLLLLSLRLETLTVFLKKKTRKAAIEVISLGCNTALWEQPTAEISIVYYLLLDPMAAVRLCYCCVSVLHVLVGANNLKVSFTLN</sequence>
<gene>
    <name evidence="1" type="ORF">RRG08_061669</name>
</gene>
<dbReference type="AlphaFoldDB" id="A0AAE1DA75"/>
<proteinExistence type="predicted"/>
<organism evidence="1 2">
    <name type="scientific">Elysia crispata</name>
    <name type="common">lettuce slug</name>
    <dbReference type="NCBI Taxonomy" id="231223"/>
    <lineage>
        <taxon>Eukaryota</taxon>
        <taxon>Metazoa</taxon>
        <taxon>Spiralia</taxon>
        <taxon>Lophotrochozoa</taxon>
        <taxon>Mollusca</taxon>
        <taxon>Gastropoda</taxon>
        <taxon>Heterobranchia</taxon>
        <taxon>Euthyneura</taxon>
        <taxon>Panpulmonata</taxon>
        <taxon>Sacoglossa</taxon>
        <taxon>Placobranchoidea</taxon>
        <taxon>Plakobranchidae</taxon>
        <taxon>Elysia</taxon>
    </lineage>
</organism>
<dbReference type="Proteomes" id="UP001283361">
    <property type="component" value="Unassembled WGS sequence"/>
</dbReference>